<evidence type="ECO:0000313" key="9">
    <source>
        <dbReference type="EMBL" id="OEF99732.1"/>
    </source>
</evidence>
<comment type="similarity">
    <text evidence="1 7">Belongs to the RecO family.</text>
</comment>
<name>A0A1D2YVH0_9BACI</name>
<evidence type="ECO:0000256" key="1">
    <source>
        <dbReference type="ARBA" id="ARBA00007452"/>
    </source>
</evidence>
<dbReference type="InterPro" id="IPR022572">
    <property type="entry name" value="DNA_rep/recomb_RecO_N"/>
</dbReference>
<dbReference type="InterPro" id="IPR012340">
    <property type="entry name" value="NA-bd_OB-fold"/>
</dbReference>
<dbReference type="STRING" id="337097.BHF71_07500"/>
<organism evidence="9 10">
    <name type="scientific">Vulcanibacillus modesticaldus</name>
    <dbReference type="NCBI Taxonomy" id="337097"/>
    <lineage>
        <taxon>Bacteria</taxon>
        <taxon>Bacillati</taxon>
        <taxon>Bacillota</taxon>
        <taxon>Bacilli</taxon>
        <taxon>Bacillales</taxon>
        <taxon>Bacillaceae</taxon>
        <taxon>Vulcanibacillus</taxon>
    </lineage>
</organism>
<protein>
    <recommendedName>
        <fullName evidence="2 7">DNA repair protein RecO</fullName>
    </recommendedName>
    <alternativeName>
        <fullName evidence="6 7">Recombination protein O</fullName>
    </alternativeName>
</protein>
<evidence type="ECO:0000256" key="5">
    <source>
        <dbReference type="ARBA" id="ARBA00023204"/>
    </source>
</evidence>
<evidence type="ECO:0000256" key="3">
    <source>
        <dbReference type="ARBA" id="ARBA00022763"/>
    </source>
</evidence>
<dbReference type="PANTHER" id="PTHR33991:SF1">
    <property type="entry name" value="DNA REPAIR PROTEIN RECO"/>
    <property type="match status" value="1"/>
</dbReference>
<gene>
    <name evidence="7" type="primary">recO</name>
    <name evidence="9" type="ORF">BHF71_07500</name>
</gene>
<dbReference type="InterPro" id="IPR042242">
    <property type="entry name" value="RecO_C"/>
</dbReference>
<dbReference type="PANTHER" id="PTHR33991">
    <property type="entry name" value="DNA REPAIR PROTEIN RECO"/>
    <property type="match status" value="1"/>
</dbReference>
<evidence type="ECO:0000313" key="10">
    <source>
        <dbReference type="Proteomes" id="UP000243739"/>
    </source>
</evidence>
<comment type="function">
    <text evidence="7">Involved in DNA repair and RecF pathway recombination.</text>
</comment>
<dbReference type="SUPFAM" id="SSF57863">
    <property type="entry name" value="ArfGap/RecO-like zinc finger"/>
    <property type="match status" value="1"/>
</dbReference>
<dbReference type="RefSeq" id="WP_069656389.1">
    <property type="nucleotide sequence ID" value="NZ_MIJF01000014.1"/>
</dbReference>
<dbReference type="HAMAP" id="MF_00201">
    <property type="entry name" value="RecO"/>
    <property type="match status" value="1"/>
</dbReference>
<reference evidence="9 10" key="1">
    <citation type="submission" date="2016-09" db="EMBL/GenBank/DDBJ databases">
        <title>Draft genome sequence for the type strain of Vulcanibacillus modesticaldus BR, a strictly anaerobic, moderately thermophilic, and nitrate-reducing bacterium from deep sea-hydrothermal vents of the Mid-Atlantic Ridge.</title>
        <authorList>
            <person name="Abin C.A."/>
            <person name="Hollibaugh J.T."/>
        </authorList>
    </citation>
    <scope>NUCLEOTIDE SEQUENCE [LARGE SCALE GENOMIC DNA]</scope>
    <source>
        <strain evidence="9 10">BR</strain>
    </source>
</reference>
<accession>A0A1D2YVH0</accession>
<evidence type="ECO:0000256" key="6">
    <source>
        <dbReference type="ARBA" id="ARBA00033409"/>
    </source>
</evidence>
<dbReference type="InterPro" id="IPR003717">
    <property type="entry name" value="RecO"/>
</dbReference>
<evidence type="ECO:0000256" key="4">
    <source>
        <dbReference type="ARBA" id="ARBA00023172"/>
    </source>
</evidence>
<dbReference type="InterPro" id="IPR000535">
    <property type="entry name" value="MSP_dom"/>
</dbReference>
<dbReference type="NCBIfam" id="TIGR00613">
    <property type="entry name" value="reco"/>
    <property type="match status" value="1"/>
</dbReference>
<keyword evidence="5 7" id="KW-0234">DNA repair</keyword>
<dbReference type="Pfam" id="PF02565">
    <property type="entry name" value="RecO_C"/>
    <property type="match status" value="1"/>
</dbReference>
<dbReference type="SUPFAM" id="SSF50249">
    <property type="entry name" value="Nucleic acid-binding proteins"/>
    <property type="match status" value="1"/>
</dbReference>
<dbReference type="OrthoDB" id="9797083at2"/>
<dbReference type="PROSITE" id="PS50202">
    <property type="entry name" value="MSP"/>
    <property type="match status" value="1"/>
</dbReference>
<dbReference type="Gene3D" id="2.40.50.140">
    <property type="entry name" value="Nucleic acid-binding proteins"/>
    <property type="match status" value="1"/>
</dbReference>
<dbReference type="Pfam" id="PF11967">
    <property type="entry name" value="RecO_N"/>
    <property type="match status" value="1"/>
</dbReference>
<dbReference type="Proteomes" id="UP000243739">
    <property type="component" value="Unassembled WGS sequence"/>
</dbReference>
<keyword evidence="3 7" id="KW-0227">DNA damage</keyword>
<comment type="caution">
    <text evidence="9">The sequence shown here is derived from an EMBL/GenBank/DDBJ whole genome shotgun (WGS) entry which is preliminary data.</text>
</comment>
<sequence>MIYKTEGIVIKSMDYGEGSKIITVFTKKLGKISLVARGAKKPRNRFHGVTEVFSYGEFVFFKGQNMGTLNQGELQEHFVDISQDIEKTAYAAYIVELVDKVTESNQPNPFLFEQLLYSLEYLNEGKDMEIITRIFEMKIFLISGYRPHLHSCAICGSEKDLNSFSIIHGGVICNKHKEQKAITLQPSTIKLLRLFESIDFKRLGNINVKSSTKSQLELVMKSFLDEYLGFDLKARNFLEQIKDLKP</sequence>
<keyword evidence="4 7" id="KW-0233">DNA recombination</keyword>
<dbReference type="GO" id="GO:0006302">
    <property type="term" value="P:double-strand break repair"/>
    <property type="evidence" value="ECO:0007669"/>
    <property type="project" value="TreeGrafter"/>
</dbReference>
<dbReference type="GO" id="GO:0006310">
    <property type="term" value="P:DNA recombination"/>
    <property type="evidence" value="ECO:0007669"/>
    <property type="project" value="UniProtKB-UniRule"/>
</dbReference>
<evidence type="ECO:0000256" key="7">
    <source>
        <dbReference type="HAMAP-Rule" id="MF_00201"/>
    </source>
</evidence>
<dbReference type="InterPro" id="IPR037278">
    <property type="entry name" value="ARFGAP/RecO"/>
</dbReference>
<dbReference type="GO" id="GO:0043590">
    <property type="term" value="C:bacterial nucleoid"/>
    <property type="evidence" value="ECO:0007669"/>
    <property type="project" value="TreeGrafter"/>
</dbReference>
<evidence type="ECO:0000256" key="2">
    <source>
        <dbReference type="ARBA" id="ARBA00021310"/>
    </source>
</evidence>
<feature type="domain" description="MSP" evidence="8">
    <location>
        <begin position="181"/>
        <end position="246"/>
    </location>
</feature>
<dbReference type="Gene3D" id="1.20.1440.120">
    <property type="entry name" value="Recombination protein O, C-terminal domain"/>
    <property type="match status" value="1"/>
</dbReference>
<dbReference type="AlphaFoldDB" id="A0A1D2YVH0"/>
<proteinExistence type="inferred from homology"/>
<keyword evidence="10" id="KW-1185">Reference proteome</keyword>
<dbReference type="EMBL" id="MIJF01000014">
    <property type="protein sequence ID" value="OEF99732.1"/>
    <property type="molecule type" value="Genomic_DNA"/>
</dbReference>
<evidence type="ECO:0000259" key="8">
    <source>
        <dbReference type="PROSITE" id="PS50202"/>
    </source>
</evidence>